<gene>
    <name evidence="7" type="ORF">Q5761_01335</name>
</gene>
<feature type="transmembrane region" description="Helical" evidence="6">
    <location>
        <begin position="127"/>
        <end position="149"/>
    </location>
</feature>
<organism evidence="7 8">
    <name type="scientific">Thermaerobacter composti</name>
    <dbReference type="NCBI Taxonomy" id="554949"/>
    <lineage>
        <taxon>Bacteria</taxon>
        <taxon>Bacillati</taxon>
        <taxon>Bacillota</taxon>
        <taxon>Clostridia</taxon>
        <taxon>Eubacteriales</taxon>
        <taxon>Clostridiales Family XVII. Incertae Sedis</taxon>
        <taxon>Thermaerobacter</taxon>
    </lineage>
</organism>
<evidence type="ECO:0000313" key="8">
    <source>
        <dbReference type="Proteomes" id="UP001304683"/>
    </source>
</evidence>
<keyword evidence="4 6" id="KW-0472">Membrane</keyword>
<dbReference type="Pfam" id="PF01758">
    <property type="entry name" value="SBF"/>
    <property type="match status" value="1"/>
</dbReference>
<evidence type="ECO:0000313" key="7">
    <source>
        <dbReference type="EMBL" id="WPD19343.1"/>
    </source>
</evidence>
<proteinExistence type="predicted"/>
<dbReference type="InterPro" id="IPR004710">
    <property type="entry name" value="Bilac:Na_transpt"/>
</dbReference>
<dbReference type="PANTHER" id="PTHR10361:SF28">
    <property type="entry name" value="P3 PROTEIN-RELATED"/>
    <property type="match status" value="1"/>
</dbReference>
<feature type="transmembrane region" description="Helical" evidence="6">
    <location>
        <begin position="161"/>
        <end position="180"/>
    </location>
</feature>
<keyword evidence="3 6" id="KW-1133">Transmembrane helix</keyword>
<evidence type="ECO:0000256" key="5">
    <source>
        <dbReference type="SAM" id="MobiDB-lite"/>
    </source>
</evidence>
<feature type="transmembrane region" description="Helical" evidence="6">
    <location>
        <begin position="36"/>
        <end position="58"/>
    </location>
</feature>
<dbReference type="Gene3D" id="1.20.1530.20">
    <property type="match status" value="1"/>
</dbReference>
<name>A0ABZ0QQN9_9FIRM</name>
<dbReference type="InterPro" id="IPR002657">
    <property type="entry name" value="BilAc:Na_symport/Acr3"/>
</dbReference>
<keyword evidence="2 6" id="KW-0812">Transmembrane</keyword>
<dbReference type="Proteomes" id="UP001304683">
    <property type="component" value="Chromosome"/>
</dbReference>
<evidence type="ECO:0000256" key="1">
    <source>
        <dbReference type="ARBA" id="ARBA00004141"/>
    </source>
</evidence>
<feature type="transmembrane region" description="Helical" evidence="6">
    <location>
        <begin position="12"/>
        <end position="30"/>
    </location>
</feature>
<dbReference type="PANTHER" id="PTHR10361">
    <property type="entry name" value="SODIUM-BILE ACID COTRANSPORTER"/>
    <property type="match status" value="1"/>
</dbReference>
<feature type="transmembrane region" description="Helical" evidence="6">
    <location>
        <begin position="98"/>
        <end position="120"/>
    </location>
</feature>
<evidence type="ECO:0000256" key="2">
    <source>
        <dbReference type="ARBA" id="ARBA00022692"/>
    </source>
</evidence>
<feature type="region of interest" description="Disordered" evidence="5">
    <location>
        <begin position="310"/>
        <end position="332"/>
    </location>
</feature>
<feature type="transmembrane region" description="Helical" evidence="6">
    <location>
        <begin position="225"/>
        <end position="244"/>
    </location>
</feature>
<dbReference type="EMBL" id="CP132508">
    <property type="protein sequence ID" value="WPD19343.1"/>
    <property type="molecule type" value="Genomic_DNA"/>
</dbReference>
<sequence length="332" mass="34705">MESVARWSRFVGDTFAVWVLLFAFLGYAFPGAFRELSAYIVPLLGVVMFGMGLTLSAADFRAVLRRPREVAIGVVAQYLIMPLVGYALARLLDLPPEIAVGVILVGSCPGGTASNVMTYLARGDVALSVAMTTASTLLAPFLTPLWMLLLASRWIPVNAASLFWSIVNVVILPVVAGLIVKGLFRRPAEAAVKALPLVSVAAIVTIVAAVVAANRDPLATSGLSIILVVILHNLFGLALGYLAARSVGLTLSKRKALAIEVGMQNSGLGAALAATHFTPLVAVPSAIFSVWHNLSGALLAYVFRRMEEAPGDAPATGPAAARADAPSVPPRG</sequence>
<evidence type="ECO:0000256" key="3">
    <source>
        <dbReference type="ARBA" id="ARBA00022989"/>
    </source>
</evidence>
<reference evidence="7 8" key="1">
    <citation type="submission" date="2023-08" db="EMBL/GenBank/DDBJ databases">
        <title>Genome sequence of Thermaerobacter compostii strain Ins1, a spore-forming filamentous bacterium isolated from a deep geothermal reservoir.</title>
        <authorList>
            <person name="Bregnard D."/>
            <person name="Gonzalez D."/>
            <person name="Junier P."/>
        </authorList>
    </citation>
    <scope>NUCLEOTIDE SEQUENCE [LARGE SCALE GENOMIC DNA]</scope>
    <source>
        <strain evidence="7 8">Ins1</strain>
    </source>
</reference>
<feature type="transmembrane region" description="Helical" evidence="6">
    <location>
        <begin position="192"/>
        <end position="213"/>
    </location>
</feature>
<evidence type="ECO:0000256" key="4">
    <source>
        <dbReference type="ARBA" id="ARBA00023136"/>
    </source>
</evidence>
<keyword evidence="8" id="KW-1185">Reference proteome</keyword>
<comment type="subcellular location">
    <subcellularLocation>
        <location evidence="1">Membrane</location>
        <topology evidence="1">Multi-pass membrane protein</topology>
    </subcellularLocation>
</comment>
<feature type="transmembrane region" description="Helical" evidence="6">
    <location>
        <begin position="70"/>
        <end position="92"/>
    </location>
</feature>
<dbReference type="InterPro" id="IPR038770">
    <property type="entry name" value="Na+/solute_symporter_sf"/>
</dbReference>
<evidence type="ECO:0000256" key="6">
    <source>
        <dbReference type="SAM" id="Phobius"/>
    </source>
</evidence>
<protein>
    <submittedName>
        <fullName evidence="7">Bile acid:sodium symporter family protein</fullName>
    </submittedName>
</protein>
<dbReference type="RefSeq" id="WP_318750889.1">
    <property type="nucleotide sequence ID" value="NZ_CP132508.1"/>
</dbReference>
<accession>A0ABZ0QQN9</accession>
<feature type="compositionally biased region" description="Low complexity" evidence="5">
    <location>
        <begin position="311"/>
        <end position="326"/>
    </location>
</feature>